<feature type="non-terminal residue" evidence="2">
    <location>
        <position position="59"/>
    </location>
</feature>
<sequence length="59" mass="6008">APTSNPMGFMPIPSSAGVQRPRVGSSQPPSPHQPQPVQLAAAPAAPPPTVQTDDTSRVP</sequence>
<dbReference type="EMBL" id="LXQA011054218">
    <property type="protein sequence ID" value="MCI82902.1"/>
    <property type="molecule type" value="Genomic_DNA"/>
</dbReference>
<name>A0A392V625_9FABA</name>
<comment type="caution">
    <text evidence="2">The sequence shown here is derived from an EMBL/GenBank/DDBJ whole genome shotgun (WGS) entry which is preliminary data.</text>
</comment>
<proteinExistence type="predicted"/>
<evidence type="ECO:0000313" key="3">
    <source>
        <dbReference type="Proteomes" id="UP000265520"/>
    </source>
</evidence>
<protein>
    <submittedName>
        <fullName evidence="2">Protein transport protein SEC31-like</fullName>
    </submittedName>
</protein>
<feature type="non-terminal residue" evidence="2">
    <location>
        <position position="1"/>
    </location>
</feature>
<organism evidence="2 3">
    <name type="scientific">Trifolium medium</name>
    <dbReference type="NCBI Taxonomy" id="97028"/>
    <lineage>
        <taxon>Eukaryota</taxon>
        <taxon>Viridiplantae</taxon>
        <taxon>Streptophyta</taxon>
        <taxon>Embryophyta</taxon>
        <taxon>Tracheophyta</taxon>
        <taxon>Spermatophyta</taxon>
        <taxon>Magnoliopsida</taxon>
        <taxon>eudicotyledons</taxon>
        <taxon>Gunneridae</taxon>
        <taxon>Pentapetalae</taxon>
        <taxon>rosids</taxon>
        <taxon>fabids</taxon>
        <taxon>Fabales</taxon>
        <taxon>Fabaceae</taxon>
        <taxon>Papilionoideae</taxon>
        <taxon>50 kb inversion clade</taxon>
        <taxon>NPAAA clade</taxon>
        <taxon>Hologalegina</taxon>
        <taxon>IRL clade</taxon>
        <taxon>Trifolieae</taxon>
        <taxon>Trifolium</taxon>
    </lineage>
</organism>
<keyword evidence="3" id="KW-1185">Reference proteome</keyword>
<accession>A0A392V625</accession>
<reference evidence="2 3" key="1">
    <citation type="journal article" date="2018" name="Front. Plant Sci.">
        <title>Red Clover (Trifolium pratense) and Zigzag Clover (T. medium) - A Picture of Genomic Similarities and Differences.</title>
        <authorList>
            <person name="Dluhosova J."/>
            <person name="Istvanek J."/>
            <person name="Nedelnik J."/>
            <person name="Repkova J."/>
        </authorList>
    </citation>
    <scope>NUCLEOTIDE SEQUENCE [LARGE SCALE GENOMIC DNA]</scope>
    <source>
        <strain evidence="3">cv. 10/8</strain>
        <tissue evidence="2">Leaf</tissue>
    </source>
</reference>
<evidence type="ECO:0000256" key="1">
    <source>
        <dbReference type="SAM" id="MobiDB-lite"/>
    </source>
</evidence>
<feature type="region of interest" description="Disordered" evidence="1">
    <location>
        <begin position="1"/>
        <end position="59"/>
    </location>
</feature>
<evidence type="ECO:0000313" key="2">
    <source>
        <dbReference type="EMBL" id="MCI82902.1"/>
    </source>
</evidence>
<dbReference type="Proteomes" id="UP000265520">
    <property type="component" value="Unassembled WGS sequence"/>
</dbReference>
<dbReference type="AlphaFoldDB" id="A0A392V625"/>